<feature type="domain" description="MADS-box" evidence="9">
    <location>
        <begin position="1"/>
        <end position="61"/>
    </location>
</feature>
<dbReference type="CDD" id="cd00265">
    <property type="entry name" value="MADS_MEF2_like"/>
    <property type="match status" value="1"/>
</dbReference>
<protein>
    <recommendedName>
        <fullName evidence="9">MADS-box domain-containing protein</fullName>
    </recommendedName>
</protein>
<keyword evidence="2" id="KW-0217">Developmental protein</keyword>
<evidence type="ECO:0000313" key="10">
    <source>
        <dbReference type="EMBL" id="KAK6726645.1"/>
    </source>
</evidence>
<evidence type="ECO:0000256" key="3">
    <source>
        <dbReference type="ARBA" id="ARBA00022553"/>
    </source>
</evidence>
<sequence>MGRKKIQITRIQDERNRQVTFTKRKFGLMKKAYELSVLCDCEIALIVFNSTNKLFQYASTDMDKVLLKYTEYNEPHESRTNSDIMEALQRKESKHGGAGDSDDDSPGPSTPLNGHAAPNNVEQPPTVAPQPPAAAIHPLYTNLFLHPQYRPRPEPTKHIDFPTTSSFPYDSTATAPLQPPHPLAAADADCELVAPRSTADQTLWAAALQHKPPPQQQQQQPYVKLEPHSPPEKRARIAPTADWRPQQLT</sequence>
<dbReference type="PANTHER" id="PTHR11945">
    <property type="entry name" value="MADS BOX PROTEIN"/>
    <property type="match status" value="1"/>
</dbReference>
<comment type="caution">
    <text evidence="10">The sequence shown here is derived from an EMBL/GenBank/DDBJ whole genome shotgun (WGS) entry which is preliminary data.</text>
</comment>
<keyword evidence="6" id="KW-0804">Transcription</keyword>
<evidence type="ECO:0000256" key="5">
    <source>
        <dbReference type="ARBA" id="ARBA00023125"/>
    </source>
</evidence>
<name>A0ABR1BN44_NECAM</name>
<organism evidence="10 11">
    <name type="scientific">Necator americanus</name>
    <name type="common">Human hookworm</name>
    <dbReference type="NCBI Taxonomy" id="51031"/>
    <lineage>
        <taxon>Eukaryota</taxon>
        <taxon>Metazoa</taxon>
        <taxon>Ecdysozoa</taxon>
        <taxon>Nematoda</taxon>
        <taxon>Chromadorea</taxon>
        <taxon>Rhabditida</taxon>
        <taxon>Rhabditina</taxon>
        <taxon>Rhabditomorpha</taxon>
        <taxon>Strongyloidea</taxon>
        <taxon>Ancylostomatidae</taxon>
        <taxon>Bunostominae</taxon>
        <taxon>Necator</taxon>
    </lineage>
</organism>
<dbReference type="InterPro" id="IPR036879">
    <property type="entry name" value="TF_MADSbox_sf"/>
</dbReference>
<gene>
    <name evidence="10" type="primary">Necator_chrI.g896</name>
    <name evidence="10" type="ORF">RB195_004772</name>
</gene>
<feature type="compositionally biased region" description="Basic and acidic residues" evidence="8">
    <location>
        <begin position="225"/>
        <end position="235"/>
    </location>
</feature>
<evidence type="ECO:0000259" key="9">
    <source>
        <dbReference type="PROSITE" id="PS50066"/>
    </source>
</evidence>
<evidence type="ECO:0000313" key="11">
    <source>
        <dbReference type="Proteomes" id="UP001303046"/>
    </source>
</evidence>
<feature type="compositionally biased region" description="Polar residues" evidence="8">
    <location>
        <begin position="162"/>
        <end position="171"/>
    </location>
</feature>
<keyword evidence="4" id="KW-0805">Transcription regulation</keyword>
<feature type="compositionally biased region" description="Basic and acidic residues" evidence="8">
    <location>
        <begin position="151"/>
        <end position="160"/>
    </location>
</feature>
<accession>A0ABR1BN44</accession>
<keyword evidence="3" id="KW-0597">Phosphoprotein</keyword>
<keyword evidence="7" id="KW-0539">Nucleus</keyword>
<comment type="subcellular location">
    <subcellularLocation>
        <location evidence="1">Nucleus</location>
    </subcellularLocation>
</comment>
<dbReference type="InterPro" id="IPR033896">
    <property type="entry name" value="MEF2-like_N"/>
</dbReference>
<keyword evidence="5" id="KW-0238">DNA-binding</keyword>
<dbReference type="PRINTS" id="PR00404">
    <property type="entry name" value="MADSDOMAIN"/>
</dbReference>
<reference evidence="10 11" key="1">
    <citation type="submission" date="2023-08" db="EMBL/GenBank/DDBJ databases">
        <title>A Necator americanus chromosomal reference genome.</title>
        <authorList>
            <person name="Ilik V."/>
            <person name="Petrzelkova K.J."/>
            <person name="Pardy F."/>
            <person name="Fuh T."/>
            <person name="Niatou-Singa F.S."/>
            <person name="Gouil Q."/>
            <person name="Baker L."/>
            <person name="Ritchie M.E."/>
            <person name="Jex A.R."/>
            <person name="Gazzola D."/>
            <person name="Li H."/>
            <person name="Toshio Fujiwara R."/>
            <person name="Zhan B."/>
            <person name="Aroian R.V."/>
            <person name="Pafco B."/>
            <person name="Schwarz E.M."/>
        </authorList>
    </citation>
    <scope>NUCLEOTIDE SEQUENCE [LARGE SCALE GENOMIC DNA]</scope>
    <source>
        <strain evidence="10 11">Aroian</strain>
        <tissue evidence="10">Whole animal</tissue>
    </source>
</reference>
<dbReference type="Pfam" id="PF00319">
    <property type="entry name" value="SRF-TF"/>
    <property type="match status" value="1"/>
</dbReference>
<feature type="region of interest" description="Disordered" evidence="8">
    <location>
        <begin position="146"/>
        <end position="183"/>
    </location>
</feature>
<evidence type="ECO:0000256" key="2">
    <source>
        <dbReference type="ARBA" id="ARBA00022473"/>
    </source>
</evidence>
<dbReference type="PROSITE" id="PS00350">
    <property type="entry name" value="MADS_BOX_1"/>
    <property type="match status" value="1"/>
</dbReference>
<dbReference type="SMART" id="SM00432">
    <property type="entry name" value="MADS"/>
    <property type="match status" value="1"/>
</dbReference>
<dbReference type="EMBL" id="JAVFWL010000001">
    <property type="protein sequence ID" value="KAK6726645.1"/>
    <property type="molecule type" value="Genomic_DNA"/>
</dbReference>
<proteinExistence type="predicted"/>
<evidence type="ECO:0000256" key="8">
    <source>
        <dbReference type="SAM" id="MobiDB-lite"/>
    </source>
</evidence>
<keyword evidence="11" id="KW-1185">Reference proteome</keyword>
<evidence type="ECO:0000256" key="7">
    <source>
        <dbReference type="ARBA" id="ARBA00023242"/>
    </source>
</evidence>
<dbReference type="Proteomes" id="UP001303046">
    <property type="component" value="Unassembled WGS sequence"/>
</dbReference>
<dbReference type="PANTHER" id="PTHR11945:SF637">
    <property type="entry name" value="MYOCYTE-SPECIFIC ENHANCER FACTOR 2A"/>
    <property type="match status" value="1"/>
</dbReference>
<evidence type="ECO:0000256" key="4">
    <source>
        <dbReference type="ARBA" id="ARBA00023015"/>
    </source>
</evidence>
<dbReference type="PROSITE" id="PS50066">
    <property type="entry name" value="MADS_BOX_2"/>
    <property type="match status" value="1"/>
</dbReference>
<dbReference type="Gene3D" id="3.40.1810.10">
    <property type="entry name" value="Transcription factor, MADS-box"/>
    <property type="match status" value="1"/>
</dbReference>
<dbReference type="SUPFAM" id="SSF55455">
    <property type="entry name" value="SRF-like"/>
    <property type="match status" value="1"/>
</dbReference>
<feature type="region of interest" description="Disordered" evidence="8">
    <location>
        <begin position="203"/>
        <end position="249"/>
    </location>
</feature>
<dbReference type="InterPro" id="IPR002100">
    <property type="entry name" value="TF_MADSbox"/>
</dbReference>
<evidence type="ECO:0000256" key="6">
    <source>
        <dbReference type="ARBA" id="ARBA00023163"/>
    </source>
</evidence>
<evidence type="ECO:0000256" key="1">
    <source>
        <dbReference type="ARBA" id="ARBA00004123"/>
    </source>
</evidence>
<feature type="region of interest" description="Disordered" evidence="8">
    <location>
        <begin position="89"/>
        <end position="133"/>
    </location>
</feature>